<dbReference type="AlphaFoldDB" id="A0A094YLN0"/>
<evidence type="ECO:0000313" key="2">
    <source>
        <dbReference type="Proteomes" id="UP000029452"/>
    </source>
</evidence>
<proteinExistence type="predicted"/>
<reference evidence="1 2" key="1">
    <citation type="submission" date="2014-06" db="EMBL/GenBank/DDBJ databases">
        <title>Draft genome sequence of iron oxidizing acidophile Leptospirillum ferriphilum DSM14647.</title>
        <authorList>
            <person name="Cardenas J.P."/>
            <person name="Lazcano M."/>
            <person name="Ossandon F.J."/>
            <person name="Corbett M."/>
            <person name="Holmes D.S."/>
            <person name="Watkin E."/>
        </authorList>
    </citation>
    <scope>NUCLEOTIDE SEQUENCE [LARGE SCALE GENOMIC DNA]</scope>
    <source>
        <strain evidence="1 2">DSM 14647</strain>
    </source>
</reference>
<name>A0A094YLN0_9BACT</name>
<gene>
    <name evidence="1" type="ORF">LptCag_0747</name>
</gene>
<dbReference type="EMBL" id="JPGK01000004">
    <property type="protein sequence ID" value="KGA94121.1"/>
    <property type="molecule type" value="Genomic_DNA"/>
</dbReference>
<accession>A0A094YLN0</accession>
<evidence type="ECO:0000313" key="1">
    <source>
        <dbReference type="EMBL" id="KGA94121.1"/>
    </source>
</evidence>
<sequence length="69" mass="8008">MGENRISIKGHIPPNTFLSQSKICKLLSNKNIRDPAQEKILSIGWNWVEQSLQETRKIFRKESDAKLKD</sequence>
<protein>
    <submittedName>
        <fullName evidence="1">Uncharacterized protein</fullName>
    </submittedName>
</protein>
<comment type="caution">
    <text evidence="1">The sequence shown here is derived from an EMBL/GenBank/DDBJ whole genome shotgun (WGS) entry which is preliminary data.</text>
</comment>
<dbReference type="PATRIC" id="fig|178606.4.peg.1282"/>
<dbReference type="Proteomes" id="UP000029452">
    <property type="component" value="Unassembled WGS sequence"/>
</dbReference>
<organism evidence="1 2">
    <name type="scientific">Leptospirillum ferriphilum</name>
    <dbReference type="NCBI Taxonomy" id="178606"/>
    <lineage>
        <taxon>Bacteria</taxon>
        <taxon>Pseudomonadati</taxon>
        <taxon>Nitrospirota</taxon>
        <taxon>Nitrospiria</taxon>
        <taxon>Nitrospirales</taxon>
        <taxon>Nitrospiraceae</taxon>
        <taxon>Leptospirillum</taxon>
    </lineage>
</organism>